<evidence type="ECO:0000256" key="2">
    <source>
        <dbReference type="ARBA" id="ARBA00022692"/>
    </source>
</evidence>
<feature type="transmembrane region" description="Helical" evidence="5">
    <location>
        <begin position="40"/>
        <end position="65"/>
    </location>
</feature>
<keyword evidence="4 5" id="KW-0472">Membrane</keyword>
<name>A0A1G2DKN5_9BACT</name>
<accession>A0A1G2DKN5</accession>
<dbReference type="Pfam" id="PF04193">
    <property type="entry name" value="PQ-loop"/>
    <property type="match status" value="1"/>
</dbReference>
<proteinExistence type="predicted"/>
<keyword evidence="2 5" id="KW-0812">Transmembrane</keyword>
<dbReference type="EMBL" id="MHLR01000034">
    <property type="protein sequence ID" value="OGZ14053.1"/>
    <property type="molecule type" value="Genomic_DNA"/>
</dbReference>
<dbReference type="Proteomes" id="UP000177573">
    <property type="component" value="Unassembled WGS sequence"/>
</dbReference>
<protein>
    <recommendedName>
        <fullName evidence="8">PQ-loop repeat-containing protein</fullName>
    </recommendedName>
</protein>
<evidence type="ECO:0000256" key="5">
    <source>
        <dbReference type="SAM" id="Phobius"/>
    </source>
</evidence>
<dbReference type="InterPro" id="IPR006603">
    <property type="entry name" value="PQ-loop_rpt"/>
</dbReference>
<reference evidence="6 7" key="1">
    <citation type="journal article" date="2016" name="Nat. Commun.">
        <title>Thousands of microbial genomes shed light on interconnected biogeochemical processes in an aquifer system.</title>
        <authorList>
            <person name="Anantharaman K."/>
            <person name="Brown C.T."/>
            <person name="Hug L.A."/>
            <person name="Sharon I."/>
            <person name="Castelle C.J."/>
            <person name="Probst A.J."/>
            <person name="Thomas B.C."/>
            <person name="Singh A."/>
            <person name="Wilkins M.J."/>
            <person name="Karaoz U."/>
            <person name="Brodie E.L."/>
            <person name="Williams K.H."/>
            <person name="Hubbard S.S."/>
            <person name="Banfield J.F."/>
        </authorList>
    </citation>
    <scope>NUCLEOTIDE SEQUENCE [LARGE SCALE GENOMIC DNA]</scope>
</reference>
<comment type="subcellular location">
    <subcellularLocation>
        <location evidence="1">Membrane</location>
        <topology evidence="1">Multi-pass membrane protein</topology>
    </subcellularLocation>
</comment>
<dbReference type="AlphaFoldDB" id="A0A1G2DKN5"/>
<gene>
    <name evidence="6" type="ORF">A3J08_03965</name>
</gene>
<keyword evidence="3 5" id="KW-1133">Transmembrane helix</keyword>
<feature type="transmembrane region" description="Helical" evidence="5">
    <location>
        <begin position="71"/>
        <end position="90"/>
    </location>
</feature>
<evidence type="ECO:0000256" key="4">
    <source>
        <dbReference type="ARBA" id="ARBA00023136"/>
    </source>
</evidence>
<dbReference type="Gene3D" id="1.20.1280.290">
    <property type="match status" value="1"/>
</dbReference>
<evidence type="ECO:0000313" key="7">
    <source>
        <dbReference type="Proteomes" id="UP000177573"/>
    </source>
</evidence>
<comment type="caution">
    <text evidence="6">The sequence shown here is derived from an EMBL/GenBank/DDBJ whole genome shotgun (WGS) entry which is preliminary data.</text>
</comment>
<organism evidence="6 7">
    <name type="scientific">Candidatus Lloydbacteria bacterium RIFCSPLOWO2_02_FULL_51_11</name>
    <dbReference type="NCBI Taxonomy" id="1798667"/>
    <lineage>
        <taxon>Bacteria</taxon>
        <taxon>Candidatus Lloydiibacteriota</taxon>
    </lineage>
</organism>
<dbReference type="GO" id="GO:0016020">
    <property type="term" value="C:membrane"/>
    <property type="evidence" value="ECO:0007669"/>
    <property type="project" value="UniProtKB-SubCell"/>
</dbReference>
<evidence type="ECO:0008006" key="8">
    <source>
        <dbReference type="Google" id="ProtNLM"/>
    </source>
</evidence>
<evidence type="ECO:0000313" key="6">
    <source>
        <dbReference type="EMBL" id="OGZ14053.1"/>
    </source>
</evidence>
<evidence type="ECO:0000256" key="1">
    <source>
        <dbReference type="ARBA" id="ARBA00004141"/>
    </source>
</evidence>
<evidence type="ECO:0000256" key="3">
    <source>
        <dbReference type="ARBA" id="ARBA00022989"/>
    </source>
</evidence>
<feature type="transmembrane region" description="Helical" evidence="5">
    <location>
        <begin position="6"/>
        <end position="28"/>
    </location>
</feature>
<sequence>MMEIFREIVGLLVIIIGPLGAVVFLPQIRVLYKVKKAESFSLLTLWVSFVMQAVILVHVLIQPVIDWRLSVTYFTAIACFIVFLVFIYYYRRWPGGRDRHETKRG</sequence>